<dbReference type="Pfam" id="PF04108">
    <property type="entry name" value="ATG17_like"/>
    <property type="match status" value="1"/>
</dbReference>
<evidence type="ECO:0000256" key="5">
    <source>
        <dbReference type="SAM" id="Coils"/>
    </source>
</evidence>
<keyword evidence="3" id="KW-0072">Autophagy</keyword>
<dbReference type="PANTHER" id="PTHR13222">
    <property type="entry name" value="RB1-INDUCIBLE COILED-COIL"/>
    <property type="match status" value="1"/>
</dbReference>
<evidence type="ECO:0000256" key="6">
    <source>
        <dbReference type="SAM" id="MobiDB-lite"/>
    </source>
</evidence>
<dbReference type="AlphaFoldDB" id="A0AAD8IVH5"/>
<evidence type="ECO:0000313" key="9">
    <source>
        <dbReference type="EMBL" id="KAK1391571.1"/>
    </source>
</evidence>
<dbReference type="SUPFAM" id="SSF54236">
    <property type="entry name" value="Ubiquitin-like"/>
    <property type="match status" value="1"/>
</dbReference>
<dbReference type="InterPro" id="IPR040040">
    <property type="entry name" value="ATG11"/>
</dbReference>
<proteinExistence type="predicted"/>
<comment type="caution">
    <text evidence="9">The sequence shown here is derived from an EMBL/GenBank/DDBJ whole genome shotgun (WGS) entry which is preliminary data.</text>
</comment>
<keyword evidence="1" id="KW-0813">Transport</keyword>
<dbReference type="GO" id="GO:0015031">
    <property type="term" value="P:protein transport"/>
    <property type="evidence" value="ECO:0007669"/>
    <property type="project" value="UniProtKB-KW"/>
</dbReference>
<dbReference type="GO" id="GO:1990316">
    <property type="term" value="C:Atg1/ULK1 kinase complex"/>
    <property type="evidence" value="ECO:0007669"/>
    <property type="project" value="TreeGrafter"/>
</dbReference>
<evidence type="ECO:0000313" key="10">
    <source>
        <dbReference type="Proteomes" id="UP001237642"/>
    </source>
</evidence>
<dbReference type="GO" id="GO:0061709">
    <property type="term" value="P:reticulophagy"/>
    <property type="evidence" value="ECO:0007669"/>
    <property type="project" value="TreeGrafter"/>
</dbReference>
<reference evidence="9" key="2">
    <citation type="submission" date="2023-05" db="EMBL/GenBank/DDBJ databases">
        <authorList>
            <person name="Schelkunov M.I."/>
        </authorList>
    </citation>
    <scope>NUCLEOTIDE SEQUENCE</scope>
    <source>
        <strain evidence="9">Hsosn_3</strain>
        <tissue evidence="9">Leaf</tissue>
    </source>
</reference>
<evidence type="ECO:0000256" key="3">
    <source>
        <dbReference type="ARBA" id="ARBA00023006"/>
    </source>
</evidence>
<dbReference type="InterPro" id="IPR045326">
    <property type="entry name" value="ATG17-like_dom"/>
</dbReference>
<feature type="region of interest" description="Disordered" evidence="6">
    <location>
        <begin position="797"/>
        <end position="817"/>
    </location>
</feature>
<dbReference type="GO" id="GO:0000045">
    <property type="term" value="P:autophagosome assembly"/>
    <property type="evidence" value="ECO:0007669"/>
    <property type="project" value="InterPro"/>
</dbReference>
<dbReference type="CDD" id="cd17039">
    <property type="entry name" value="Ubl_ubiquitin_like"/>
    <property type="match status" value="1"/>
</dbReference>
<feature type="compositionally biased region" description="Low complexity" evidence="6">
    <location>
        <begin position="108"/>
        <end position="119"/>
    </location>
</feature>
<dbReference type="GO" id="GO:0000422">
    <property type="term" value="P:autophagy of mitochondrion"/>
    <property type="evidence" value="ECO:0007669"/>
    <property type="project" value="TreeGrafter"/>
</dbReference>
<feature type="domain" description="Autophagy protein ATG17-like" evidence="7">
    <location>
        <begin position="148"/>
        <end position="487"/>
    </location>
</feature>
<protein>
    <submittedName>
        <fullName evidence="9">Autophagy-related protein 11</fullName>
    </submittedName>
</protein>
<dbReference type="GO" id="GO:0019901">
    <property type="term" value="F:protein kinase binding"/>
    <property type="evidence" value="ECO:0007669"/>
    <property type="project" value="TreeGrafter"/>
</dbReference>
<dbReference type="GO" id="GO:0034045">
    <property type="term" value="C:phagophore assembly site membrane"/>
    <property type="evidence" value="ECO:0007669"/>
    <property type="project" value="TreeGrafter"/>
</dbReference>
<evidence type="ECO:0000256" key="1">
    <source>
        <dbReference type="ARBA" id="ARBA00022448"/>
    </source>
</evidence>
<gene>
    <name evidence="9" type="ORF">POM88_010627</name>
</gene>
<dbReference type="InterPro" id="IPR029071">
    <property type="entry name" value="Ubiquitin-like_domsf"/>
</dbReference>
<dbReference type="EMBL" id="JAUIZM010000003">
    <property type="protein sequence ID" value="KAK1391571.1"/>
    <property type="molecule type" value="Genomic_DNA"/>
</dbReference>
<keyword evidence="2" id="KW-0653">Protein transport</keyword>
<evidence type="ECO:0000256" key="4">
    <source>
        <dbReference type="ARBA" id="ARBA00023054"/>
    </source>
</evidence>
<dbReference type="Pfam" id="PF10377">
    <property type="entry name" value="ATG11"/>
    <property type="match status" value="1"/>
</dbReference>
<sequence length="1149" mass="129748">MASSSVSEGVVQRGKVLVHVAENGHSFELDCDEYTLVEEVQRYLESVAGIHVNDQLLLCVDMKLDSQKQLSVYRLPSDGREVYMFNRARMRSNSPSPAPERVELVETPDPQSPSSSHNPHPLDDVSDPALKALPSYERQFRYHYQRGHAIYSRTLLKYEICERFLREQKVQEKALEIARGNLDHYYRLILQSYNDFVKHYSMQHRSHSSLLVNFGRDVEKLRSCKLIPPLQTGNRKCLLDFVKEENLRKMVEDCSSSHRQFETKVSEFKQEFGELKRSTEHLFASNSKTLDLNKNVELTVKEGQKYITEQKSVMQTLSKDVSTVKKLVDDCLTSQMSSSLRPHDAVSALGPMYDGHDKSYLPRMQTCERSISNLLDFCRSKKDEMNMFVQGYMQKIAYIQFTIKDVRFKFSVFTEALKRQSDQFEHLKVVRGIGPAYRACLAEIVRRKASMKLYMGMAGQLAERLATKREAEVRRREEFLKVHSSYIPRDILASMGLYDTPNQCDVNIAPFDTNLLDIDISDVDRYAPEYLVGLSLKIEKQGSVKGSLSLSHDSFASEIEESSLGATDKYSSEDILEASELVEIAGTSKMEVENAKLKAELASAIAVICSFCSDVEYESLDDSKVENLLKDAAEKTAEALHLKDEYGKHLISMLKNKQMQCESYEKRIQELEQRLSDQYVQEQKLSIDKNESMFDPLINKADSKSEVSGEGEALMASVAMDEVFSATNSELVKSGVLDKPSKPCEGLDENMTDSSGILNPHLDSSMLEPNHEDLHHHNKDYKETMLADVGMGLAASSTADSISRPPNTFVSDTDSDPNLNSKRSGEFLLELQHVLAEKSNVLSEKETKIDNLMEEIVNLNRELEVSRKLLDESQMNCAHLENCLHEAREEAQTHLCAAERRASEYSALRASAVKMHSLFERLKTCVSSGSVAAFSESLRALSQSLANSSGDKEDDSTAELRECIRVLADKVGTLSRHRADLLDRYSKAEAANDQLTKELEEKKELVNTLYMKHQSEKQANKEKISFGRLEVRELAAFILNSAGNYEAINRNCHNYYLSTESVALFVDHLPQRPSYIIGQIVHIERLVVGPVRAGRNNKDMVDFMTTDMGSSQTTTGPSANPYDLPIGCEYFIVTVAMLPDTTIHSQPTS</sequence>
<dbReference type="GO" id="GO:0060090">
    <property type="term" value="F:molecular adaptor activity"/>
    <property type="evidence" value="ECO:0007669"/>
    <property type="project" value="TreeGrafter"/>
</dbReference>
<accession>A0AAD8IVH5</accession>
<dbReference type="GO" id="GO:0034727">
    <property type="term" value="P:piecemeal microautophagy of the nucleus"/>
    <property type="evidence" value="ECO:0007669"/>
    <property type="project" value="TreeGrafter"/>
</dbReference>
<keyword evidence="10" id="KW-1185">Reference proteome</keyword>
<organism evidence="9 10">
    <name type="scientific">Heracleum sosnowskyi</name>
    <dbReference type="NCBI Taxonomy" id="360622"/>
    <lineage>
        <taxon>Eukaryota</taxon>
        <taxon>Viridiplantae</taxon>
        <taxon>Streptophyta</taxon>
        <taxon>Embryophyta</taxon>
        <taxon>Tracheophyta</taxon>
        <taxon>Spermatophyta</taxon>
        <taxon>Magnoliopsida</taxon>
        <taxon>eudicotyledons</taxon>
        <taxon>Gunneridae</taxon>
        <taxon>Pentapetalae</taxon>
        <taxon>asterids</taxon>
        <taxon>campanulids</taxon>
        <taxon>Apiales</taxon>
        <taxon>Apiaceae</taxon>
        <taxon>Apioideae</taxon>
        <taxon>apioid superclade</taxon>
        <taxon>Tordylieae</taxon>
        <taxon>Tordyliinae</taxon>
        <taxon>Heracleum</taxon>
    </lineage>
</organism>
<feature type="coiled-coil region" evidence="5">
    <location>
        <begin position="978"/>
        <end position="1012"/>
    </location>
</feature>
<keyword evidence="4 5" id="KW-0175">Coiled coil</keyword>
<feature type="coiled-coil region" evidence="5">
    <location>
        <begin position="835"/>
        <end position="890"/>
    </location>
</feature>
<feature type="coiled-coil region" evidence="5">
    <location>
        <begin position="625"/>
        <end position="681"/>
    </location>
</feature>
<dbReference type="GO" id="GO:0034517">
    <property type="term" value="P:ribophagy"/>
    <property type="evidence" value="ECO:0007669"/>
    <property type="project" value="TreeGrafter"/>
</dbReference>
<evidence type="ECO:0000259" key="8">
    <source>
        <dbReference type="Pfam" id="PF10377"/>
    </source>
</evidence>
<name>A0AAD8IVH5_9APIA</name>
<dbReference type="InterPro" id="IPR019460">
    <property type="entry name" value="Atg11_C"/>
</dbReference>
<feature type="region of interest" description="Disordered" evidence="6">
    <location>
        <begin position="87"/>
        <end position="128"/>
    </location>
</feature>
<dbReference type="PANTHER" id="PTHR13222:SF1">
    <property type="entry name" value="RB1-INDUCIBLE COILED-COIL PROTEIN 1"/>
    <property type="match status" value="1"/>
</dbReference>
<feature type="domain" description="Autophagy-related protein 11 C-terminal" evidence="8">
    <location>
        <begin position="984"/>
        <end position="1136"/>
    </location>
</feature>
<evidence type="ECO:0000259" key="7">
    <source>
        <dbReference type="Pfam" id="PF04108"/>
    </source>
</evidence>
<reference evidence="9" key="1">
    <citation type="submission" date="2023-02" db="EMBL/GenBank/DDBJ databases">
        <title>Genome of toxic invasive species Heracleum sosnowskyi carries increased number of genes despite the absence of recent whole-genome duplications.</title>
        <authorList>
            <person name="Schelkunov M."/>
            <person name="Shtratnikova V."/>
            <person name="Makarenko M."/>
            <person name="Klepikova A."/>
            <person name="Omelchenko D."/>
            <person name="Novikova G."/>
            <person name="Obukhova E."/>
            <person name="Bogdanov V."/>
            <person name="Penin A."/>
            <person name="Logacheva M."/>
        </authorList>
    </citation>
    <scope>NUCLEOTIDE SEQUENCE</scope>
    <source>
        <strain evidence="9">Hsosn_3</strain>
        <tissue evidence="9">Leaf</tissue>
    </source>
</reference>
<evidence type="ECO:0000256" key="2">
    <source>
        <dbReference type="ARBA" id="ARBA00022927"/>
    </source>
</evidence>
<dbReference type="Proteomes" id="UP001237642">
    <property type="component" value="Unassembled WGS sequence"/>
</dbReference>